<feature type="domain" description="PI31 proteasome regulator N-terminal" evidence="13">
    <location>
        <begin position="24"/>
        <end position="173"/>
    </location>
</feature>
<protein>
    <submittedName>
        <fullName evidence="14">PI31 proteasome regulator N-terminal-domain-containing protein</fullName>
    </submittedName>
</protein>
<dbReference type="Pfam" id="PF11566">
    <property type="entry name" value="PI31_Prot_N"/>
    <property type="match status" value="1"/>
</dbReference>
<feature type="compositionally biased region" description="Low complexity" evidence="11">
    <location>
        <begin position="182"/>
        <end position="197"/>
    </location>
</feature>
<gene>
    <name evidence="14" type="ORF">JVT61DRAFT_13131</name>
</gene>
<evidence type="ECO:0000256" key="1">
    <source>
        <dbReference type="ARBA" id="ARBA00004240"/>
    </source>
</evidence>
<dbReference type="Pfam" id="PF08577">
    <property type="entry name" value="PI31_Prot_C"/>
    <property type="match status" value="1"/>
</dbReference>
<feature type="region of interest" description="Disordered" evidence="11">
    <location>
        <begin position="178"/>
        <end position="218"/>
    </location>
</feature>
<dbReference type="EMBL" id="JAGFBS010000006">
    <property type="protein sequence ID" value="KAG6378851.1"/>
    <property type="molecule type" value="Genomic_DNA"/>
</dbReference>
<sequence length="340" mass="37079">MASNILDPAALTTQLVALLPQSNRRVASAHDGLAALVHVTFTTLGFRLIAIDDTSSARTFPNNVLPEDWNTRGLTDHCLRYRHEQSSLEFLVKIVSLGQRTLINAIALESDKSASLDVSTNDFTSPSFYPYDASKVDAPPFVHGFISSNRIADFVSQLKLKVIQKLVPGLRKEGYTEEAEEVSTSATAANPPQAARLPRPRPVTPPFPEDIPYNFPPNRRPYNPLEIGRRDLDPFGAGTFAPPSLFPPHGGDGMFVGPDHPIFGSRDWGRRPDQPRGPWGGDGYLPPLGAPPGARFDPVGPDPNNPLRPTFGGRPRRGGFNTGEPDHDEFMPPGAGDMFM</sequence>
<feature type="domain" description="PI31 proteasome regulator C-terminal" evidence="12">
    <location>
        <begin position="227"/>
        <end position="301"/>
    </location>
</feature>
<feature type="compositionally biased region" description="Pro residues" evidence="11">
    <location>
        <begin position="200"/>
        <end position="218"/>
    </location>
</feature>
<dbReference type="OrthoDB" id="68090at2759"/>
<proteinExistence type="inferred from homology"/>
<evidence type="ECO:0000256" key="4">
    <source>
        <dbReference type="ARBA" id="ARBA00022481"/>
    </source>
</evidence>
<feature type="compositionally biased region" description="Low complexity" evidence="11">
    <location>
        <begin position="284"/>
        <end position="294"/>
    </location>
</feature>
<dbReference type="PANTHER" id="PTHR13266">
    <property type="entry name" value="PROTEASOME INHIBITOR"/>
    <property type="match status" value="1"/>
</dbReference>
<evidence type="ECO:0000256" key="9">
    <source>
        <dbReference type="ARBA" id="ARBA00022990"/>
    </source>
</evidence>
<accession>A0A8I2YUW7</accession>
<name>A0A8I2YUW7_9AGAM</name>
<evidence type="ECO:0000256" key="3">
    <source>
        <dbReference type="ARBA" id="ARBA00006405"/>
    </source>
</evidence>
<dbReference type="InterPro" id="IPR045128">
    <property type="entry name" value="PI31-like"/>
</dbReference>
<evidence type="ECO:0000256" key="8">
    <source>
        <dbReference type="ARBA" id="ARBA00022942"/>
    </source>
</evidence>
<comment type="similarity">
    <text evidence="3">Belongs to the proteasome inhibitor PI31 family.</text>
</comment>
<organism evidence="14 15">
    <name type="scientific">Boletus reticuloceps</name>
    <dbReference type="NCBI Taxonomy" id="495285"/>
    <lineage>
        <taxon>Eukaryota</taxon>
        <taxon>Fungi</taxon>
        <taxon>Dikarya</taxon>
        <taxon>Basidiomycota</taxon>
        <taxon>Agaricomycotina</taxon>
        <taxon>Agaricomycetes</taxon>
        <taxon>Agaricomycetidae</taxon>
        <taxon>Boletales</taxon>
        <taxon>Boletineae</taxon>
        <taxon>Boletaceae</taxon>
        <taxon>Boletoideae</taxon>
        <taxon>Boletus</taxon>
    </lineage>
</organism>
<keyword evidence="6" id="KW-0597">Phosphoprotein</keyword>
<keyword evidence="7" id="KW-0256">Endoplasmic reticulum</keyword>
<dbReference type="Gene3D" id="3.40.1000.30">
    <property type="match status" value="1"/>
</dbReference>
<evidence type="ECO:0000256" key="11">
    <source>
        <dbReference type="SAM" id="MobiDB-lite"/>
    </source>
</evidence>
<keyword evidence="4" id="KW-0488">Methylation</keyword>
<comment type="subcellular location">
    <subcellularLocation>
        <location evidence="2">Cytoplasm</location>
    </subcellularLocation>
    <subcellularLocation>
        <location evidence="1">Endoplasmic reticulum</location>
    </subcellularLocation>
</comment>
<keyword evidence="15" id="KW-1185">Reference proteome</keyword>
<dbReference type="AlphaFoldDB" id="A0A8I2YUW7"/>
<evidence type="ECO:0000313" key="15">
    <source>
        <dbReference type="Proteomes" id="UP000683000"/>
    </source>
</evidence>
<feature type="region of interest" description="Disordered" evidence="11">
    <location>
        <begin position="271"/>
        <end position="340"/>
    </location>
</feature>
<keyword evidence="9" id="KW-0007">Acetylation</keyword>
<comment type="caution">
    <text evidence="14">The sequence shown here is derived from an EMBL/GenBank/DDBJ whole genome shotgun (WGS) entry which is preliminary data.</text>
</comment>
<evidence type="ECO:0000313" key="14">
    <source>
        <dbReference type="EMBL" id="KAG6378851.1"/>
    </source>
</evidence>
<dbReference type="PANTHER" id="PTHR13266:SF1">
    <property type="entry name" value="PROTEASOME INHIBITOR PI31 SUBUNIT"/>
    <property type="match status" value="1"/>
</dbReference>
<dbReference type="GO" id="GO:0004866">
    <property type="term" value="F:endopeptidase inhibitor activity"/>
    <property type="evidence" value="ECO:0007669"/>
    <property type="project" value="InterPro"/>
</dbReference>
<evidence type="ECO:0000259" key="13">
    <source>
        <dbReference type="Pfam" id="PF11566"/>
    </source>
</evidence>
<keyword evidence="5" id="KW-0963">Cytoplasm</keyword>
<evidence type="ECO:0000256" key="2">
    <source>
        <dbReference type="ARBA" id="ARBA00004496"/>
    </source>
</evidence>
<evidence type="ECO:0000256" key="7">
    <source>
        <dbReference type="ARBA" id="ARBA00022824"/>
    </source>
</evidence>
<feature type="compositionally biased region" description="Low complexity" evidence="11">
    <location>
        <begin position="308"/>
        <end position="323"/>
    </location>
</feature>
<dbReference type="Proteomes" id="UP000683000">
    <property type="component" value="Unassembled WGS sequence"/>
</dbReference>
<keyword evidence="8 14" id="KW-0647">Proteasome</keyword>
<evidence type="ECO:0000256" key="5">
    <source>
        <dbReference type="ARBA" id="ARBA00022490"/>
    </source>
</evidence>
<dbReference type="InterPro" id="IPR013886">
    <property type="entry name" value="PI31_Prot_C"/>
</dbReference>
<dbReference type="GO" id="GO:0043161">
    <property type="term" value="P:proteasome-mediated ubiquitin-dependent protein catabolic process"/>
    <property type="evidence" value="ECO:0007669"/>
    <property type="project" value="InterPro"/>
</dbReference>
<dbReference type="GO" id="GO:0005783">
    <property type="term" value="C:endoplasmic reticulum"/>
    <property type="evidence" value="ECO:0007669"/>
    <property type="project" value="UniProtKB-SubCell"/>
</dbReference>
<dbReference type="GO" id="GO:0070628">
    <property type="term" value="F:proteasome binding"/>
    <property type="evidence" value="ECO:0007669"/>
    <property type="project" value="InterPro"/>
</dbReference>
<reference evidence="14" key="1">
    <citation type="submission" date="2021-03" db="EMBL/GenBank/DDBJ databases">
        <title>Evolutionary innovations through gain and loss of genes in the ectomycorrhizal Boletales.</title>
        <authorList>
            <person name="Wu G."/>
            <person name="Miyauchi S."/>
            <person name="Morin E."/>
            <person name="Yang Z.-L."/>
            <person name="Xu J."/>
            <person name="Martin F.M."/>
        </authorList>
    </citation>
    <scope>NUCLEOTIDE SEQUENCE</scope>
    <source>
        <strain evidence="14">BR01</strain>
    </source>
</reference>
<dbReference type="InterPro" id="IPR021625">
    <property type="entry name" value="PI31_Prot_N"/>
</dbReference>
<evidence type="ECO:0000256" key="6">
    <source>
        <dbReference type="ARBA" id="ARBA00022553"/>
    </source>
</evidence>
<evidence type="ECO:0000259" key="12">
    <source>
        <dbReference type="Pfam" id="PF08577"/>
    </source>
</evidence>
<evidence type="ECO:0000256" key="10">
    <source>
        <dbReference type="ARBA" id="ARBA00024805"/>
    </source>
</evidence>
<comment type="function">
    <text evidence="10">Plays an important role in control of proteasome function. Inhibits the hydrolysis of protein and peptide substrates by the 20S proteasome. Also inhibits the activation of the proteasome by the proteasome regulatory proteins PA700 and PA28.</text>
</comment>
<dbReference type="GO" id="GO:0000502">
    <property type="term" value="C:proteasome complex"/>
    <property type="evidence" value="ECO:0007669"/>
    <property type="project" value="UniProtKB-KW"/>
</dbReference>